<accession>A0A4C1YI44</accession>
<dbReference type="Proteomes" id="UP000299102">
    <property type="component" value="Unassembled WGS sequence"/>
</dbReference>
<comment type="caution">
    <text evidence="1">The sequence shown here is derived from an EMBL/GenBank/DDBJ whole genome shotgun (WGS) entry which is preliminary data.</text>
</comment>
<gene>
    <name evidence="1" type="ORF">EVAR_42888_1</name>
</gene>
<evidence type="ECO:0000313" key="1">
    <source>
        <dbReference type="EMBL" id="GBP74309.1"/>
    </source>
</evidence>
<name>A0A4C1YI44_EUMVA</name>
<dbReference type="OrthoDB" id="8058536at2759"/>
<proteinExistence type="predicted"/>
<evidence type="ECO:0000313" key="2">
    <source>
        <dbReference type="Proteomes" id="UP000299102"/>
    </source>
</evidence>
<dbReference type="AlphaFoldDB" id="A0A4C1YI44"/>
<evidence type="ECO:0008006" key="3">
    <source>
        <dbReference type="Google" id="ProtNLM"/>
    </source>
</evidence>
<keyword evidence="2" id="KW-1185">Reference proteome</keyword>
<organism evidence="1 2">
    <name type="scientific">Eumeta variegata</name>
    <name type="common">Bagworm moth</name>
    <name type="synonym">Eumeta japonica</name>
    <dbReference type="NCBI Taxonomy" id="151549"/>
    <lineage>
        <taxon>Eukaryota</taxon>
        <taxon>Metazoa</taxon>
        <taxon>Ecdysozoa</taxon>
        <taxon>Arthropoda</taxon>
        <taxon>Hexapoda</taxon>
        <taxon>Insecta</taxon>
        <taxon>Pterygota</taxon>
        <taxon>Neoptera</taxon>
        <taxon>Endopterygota</taxon>
        <taxon>Lepidoptera</taxon>
        <taxon>Glossata</taxon>
        <taxon>Ditrysia</taxon>
        <taxon>Tineoidea</taxon>
        <taxon>Psychidae</taxon>
        <taxon>Oiketicinae</taxon>
        <taxon>Eumeta</taxon>
    </lineage>
</organism>
<dbReference type="EMBL" id="BGZK01001202">
    <property type="protein sequence ID" value="GBP74309.1"/>
    <property type="molecule type" value="Genomic_DNA"/>
</dbReference>
<reference evidence="1 2" key="1">
    <citation type="journal article" date="2019" name="Commun. Biol.">
        <title>The bagworm genome reveals a unique fibroin gene that provides high tensile strength.</title>
        <authorList>
            <person name="Kono N."/>
            <person name="Nakamura H."/>
            <person name="Ohtoshi R."/>
            <person name="Tomita M."/>
            <person name="Numata K."/>
            <person name="Arakawa K."/>
        </authorList>
    </citation>
    <scope>NUCLEOTIDE SEQUENCE [LARGE SCALE GENOMIC DNA]</scope>
</reference>
<protein>
    <recommendedName>
        <fullName evidence="3">Reverse transcriptase domain-containing protein</fullName>
    </recommendedName>
</protein>
<sequence length="212" mass="23803">MLSVADNIFLPNCSRHSVPAVVGPKMSTEKELKLYTVVIRPKNTMLTFLGYVSSLDGFFLDAPFPICELILVLSSVKDSAYGVDGIPYNTSEQGKSVTAAFLDVFSTYDNLQLSILRNKLHKLKMPVRLSDFIFNLLSEEEFFFASVMRLKPHDWCGRVFLKAAVHADASLTQVGERRCRTRRPIVPLCRSFRALDCTSSLKWNASKRSNAA</sequence>